<gene>
    <name evidence="1" type="ORF">SAMN05444972_11081</name>
</gene>
<proteinExistence type="predicted"/>
<dbReference type="RefSeq" id="WP_091838141.1">
    <property type="nucleotide sequence ID" value="NZ_FPAA01000010.1"/>
</dbReference>
<dbReference type="SUPFAM" id="SSF109854">
    <property type="entry name" value="DinB/YfiT-like putative metalloenzymes"/>
    <property type="match status" value="1"/>
</dbReference>
<evidence type="ECO:0000313" key="2">
    <source>
        <dbReference type="Proteomes" id="UP000198660"/>
    </source>
</evidence>
<dbReference type="EMBL" id="FPAA01000010">
    <property type="protein sequence ID" value="SFS89655.1"/>
    <property type="molecule type" value="Genomic_DNA"/>
</dbReference>
<dbReference type="Proteomes" id="UP000198660">
    <property type="component" value="Unassembled WGS sequence"/>
</dbReference>
<reference evidence="2" key="1">
    <citation type="submission" date="2016-10" db="EMBL/GenBank/DDBJ databases">
        <authorList>
            <person name="Varghese N."/>
            <person name="Submissions S."/>
        </authorList>
    </citation>
    <scope>NUCLEOTIDE SEQUENCE [LARGE SCALE GENOMIC DNA]</scope>
    <source>
        <strain evidence="2">DSM 45789</strain>
    </source>
</reference>
<evidence type="ECO:0008006" key="3">
    <source>
        <dbReference type="Google" id="ProtNLM"/>
    </source>
</evidence>
<sequence>MDLGTVFLQQAIQLLQAQKKKGEDALNQITEDELTLRTHEDGNSMAILIQHLAGNMKTRWADFLEGDMEKPSRDRDGEFEEQALSQAALMHAWEQGWNTIITTLQSLPSDQLLATVTLRGEPRTVLLAIQNELTHYSYHIGQMVALARWIRGSQWKNLSIPKKEVNTG</sequence>
<dbReference type="Pfam" id="PF07609">
    <property type="entry name" value="DUF1572"/>
    <property type="match status" value="1"/>
</dbReference>
<dbReference type="Gene3D" id="1.20.120.450">
    <property type="entry name" value="dinb family like domain"/>
    <property type="match status" value="1"/>
</dbReference>
<keyword evidence="2" id="KW-1185">Reference proteome</keyword>
<accession>A0A1I6TKE3</accession>
<protein>
    <recommendedName>
        <fullName evidence="3">DinB superfamily protein</fullName>
    </recommendedName>
</protein>
<dbReference type="AlphaFoldDB" id="A0A1I6TKE3"/>
<dbReference type="OrthoDB" id="68731at2"/>
<dbReference type="InterPro" id="IPR034660">
    <property type="entry name" value="DinB/YfiT-like"/>
</dbReference>
<evidence type="ECO:0000313" key="1">
    <source>
        <dbReference type="EMBL" id="SFS89655.1"/>
    </source>
</evidence>
<name>A0A1I6TKE3_9BACL</name>
<organism evidence="1 2">
    <name type="scientific">Marininema halotolerans</name>
    <dbReference type="NCBI Taxonomy" id="1155944"/>
    <lineage>
        <taxon>Bacteria</taxon>
        <taxon>Bacillati</taxon>
        <taxon>Bacillota</taxon>
        <taxon>Bacilli</taxon>
        <taxon>Bacillales</taxon>
        <taxon>Thermoactinomycetaceae</taxon>
        <taxon>Marininema</taxon>
    </lineage>
</organism>
<dbReference type="InterPro" id="IPR011466">
    <property type="entry name" value="DUF1572"/>
</dbReference>